<dbReference type="RefSeq" id="WP_128445165.1">
    <property type="nucleotide sequence ID" value="NZ_SBIP01000005.1"/>
</dbReference>
<sequence>MLGTILLIILILLLVGALPNWGYSRAWGYGPSGGLGLVVLIIIILLLMGRI</sequence>
<name>A0A3S3RQ12_9HYPH</name>
<accession>A0A3S3RQ12</accession>
<dbReference type="Pfam" id="PF11752">
    <property type="entry name" value="DUF3309"/>
    <property type="match status" value="1"/>
</dbReference>
<organism evidence="2 3">
    <name type="scientific">Neorhizobium lilium</name>
    <dbReference type="NCBI Taxonomy" id="2503024"/>
    <lineage>
        <taxon>Bacteria</taxon>
        <taxon>Pseudomonadati</taxon>
        <taxon>Pseudomonadota</taxon>
        <taxon>Alphaproteobacteria</taxon>
        <taxon>Hyphomicrobiales</taxon>
        <taxon>Rhizobiaceae</taxon>
        <taxon>Rhizobium/Agrobacterium group</taxon>
        <taxon>Neorhizobium</taxon>
    </lineage>
</organism>
<feature type="transmembrane region" description="Helical" evidence="1">
    <location>
        <begin position="27"/>
        <end position="48"/>
    </location>
</feature>
<dbReference type="Proteomes" id="UP000287687">
    <property type="component" value="Unassembled WGS sequence"/>
</dbReference>
<keyword evidence="1" id="KW-0812">Transmembrane</keyword>
<gene>
    <name evidence="2" type="ORF">EPK99_21605</name>
</gene>
<reference evidence="2 3" key="1">
    <citation type="submission" date="2019-01" db="EMBL/GenBank/DDBJ databases">
        <title>The draft genome of Rhizobium sp. 24NR.</title>
        <authorList>
            <person name="Liu L."/>
            <person name="Liang L."/>
            <person name="Shi S."/>
            <person name="Xu L."/>
            <person name="Wang X."/>
            <person name="Li L."/>
            <person name="Zhang X."/>
        </authorList>
    </citation>
    <scope>NUCLEOTIDE SEQUENCE [LARGE SCALE GENOMIC DNA]</scope>
    <source>
        <strain evidence="2 3">24NR</strain>
    </source>
</reference>
<protein>
    <submittedName>
        <fullName evidence="2">DUF3309 domain-containing protein</fullName>
    </submittedName>
</protein>
<dbReference type="EMBL" id="SBIP01000005">
    <property type="protein sequence ID" value="RWX75066.1"/>
    <property type="molecule type" value="Genomic_DNA"/>
</dbReference>
<keyword evidence="3" id="KW-1185">Reference proteome</keyword>
<proteinExistence type="predicted"/>
<comment type="caution">
    <text evidence="2">The sequence shown here is derived from an EMBL/GenBank/DDBJ whole genome shotgun (WGS) entry which is preliminary data.</text>
</comment>
<evidence type="ECO:0000313" key="2">
    <source>
        <dbReference type="EMBL" id="RWX75066.1"/>
    </source>
</evidence>
<dbReference type="InterPro" id="IPR021738">
    <property type="entry name" value="DUF3309"/>
</dbReference>
<evidence type="ECO:0000256" key="1">
    <source>
        <dbReference type="SAM" id="Phobius"/>
    </source>
</evidence>
<evidence type="ECO:0000313" key="3">
    <source>
        <dbReference type="Proteomes" id="UP000287687"/>
    </source>
</evidence>
<dbReference type="AlphaFoldDB" id="A0A3S3RQ12"/>
<keyword evidence="1" id="KW-0472">Membrane</keyword>
<keyword evidence="1" id="KW-1133">Transmembrane helix</keyword>